<dbReference type="PATRIC" id="fig|1254432.3.peg.445"/>
<sequence length="360" mass="38029">MHGRHEMISSGLTTPKPTDAGQAPQKPRMRRWELDAPGVRSLTLRDARRPEPGPREVLVRIQAVSLNYRDLLMWEGRMGELAHPHVPGSDFAGQVVELGPLATRFSVGDRVVGVDIADWIDGAAPGRHTNTIAVSGRLAEFAVVSEDMLVAAPQTLGPEEASTLSTAGLTAWMAVVETGRVRAGQTWVVQGTGGVSLFALQFAAAHGAKVILTSSSDEKLAFGLGLGARAGINYRARPRWDREVMAFTSGRGADAVIEMAAGENLATSVEALAYGGRILLVGLLDSDRISTPVGPLLLRRATINAIGVGPRRALEDMIRAIDSLGIRPVVAATYDLGDLPAAVAHLQGGAVGKVVVRVQA</sequence>
<evidence type="ECO:0000313" key="3">
    <source>
        <dbReference type="EMBL" id="AGP32053.1"/>
    </source>
</evidence>
<dbReference type="CDD" id="cd08276">
    <property type="entry name" value="MDR7"/>
    <property type="match status" value="1"/>
</dbReference>
<feature type="domain" description="Enoyl reductase (ER)" evidence="2">
    <location>
        <begin position="38"/>
        <end position="356"/>
    </location>
</feature>
<dbReference type="InterPro" id="IPR011032">
    <property type="entry name" value="GroES-like_sf"/>
</dbReference>
<dbReference type="SUPFAM" id="SSF50129">
    <property type="entry name" value="GroES-like"/>
    <property type="match status" value="1"/>
</dbReference>
<dbReference type="InterPro" id="IPR013154">
    <property type="entry name" value="ADH-like_N"/>
</dbReference>
<feature type="region of interest" description="Disordered" evidence="1">
    <location>
        <begin position="1"/>
        <end position="31"/>
    </location>
</feature>
<dbReference type="PANTHER" id="PTHR45033">
    <property type="match status" value="1"/>
</dbReference>
<evidence type="ECO:0000256" key="1">
    <source>
        <dbReference type="SAM" id="MobiDB-lite"/>
    </source>
</evidence>
<dbReference type="InterPro" id="IPR013149">
    <property type="entry name" value="ADH-like_C"/>
</dbReference>
<dbReference type="InterPro" id="IPR020843">
    <property type="entry name" value="ER"/>
</dbReference>
<dbReference type="Gene3D" id="3.90.180.10">
    <property type="entry name" value="Medium-chain alcohol dehydrogenases, catalytic domain"/>
    <property type="match status" value="1"/>
</dbReference>
<dbReference type="eggNOG" id="COG0604">
    <property type="taxonomic scope" value="Bacteria"/>
</dbReference>
<dbReference type="Proteomes" id="UP000014803">
    <property type="component" value="Chromosome"/>
</dbReference>
<evidence type="ECO:0000313" key="4">
    <source>
        <dbReference type="Proteomes" id="UP000014803"/>
    </source>
</evidence>
<dbReference type="AlphaFoldDB" id="S4XN00"/>
<organism evidence="3 4">
    <name type="scientific">Sorangium cellulosum So0157-2</name>
    <dbReference type="NCBI Taxonomy" id="1254432"/>
    <lineage>
        <taxon>Bacteria</taxon>
        <taxon>Pseudomonadati</taxon>
        <taxon>Myxococcota</taxon>
        <taxon>Polyangia</taxon>
        <taxon>Polyangiales</taxon>
        <taxon>Polyangiaceae</taxon>
        <taxon>Sorangium</taxon>
    </lineage>
</organism>
<dbReference type="PANTHER" id="PTHR45033:SF2">
    <property type="entry name" value="ZINC-TYPE ALCOHOL DEHYDROGENASE-LIKE PROTEIN C1773.06C"/>
    <property type="match status" value="1"/>
</dbReference>
<protein>
    <submittedName>
        <fullName evidence="3">NADPH:quinone oxidoreductase</fullName>
    </submittedName>
</protein>
<dbReference type="STRING" id="1254432.SCE1572_02045"/>
<dbReference type="InterPro" id="IPR052711">
    <property type="entry name" value="Zinc_ADH-like"/>
</dbReference>
<dbReference type="Gene3D" id="3.40.50.720">
    <property type="entry name" value="NAD(P)-binding Rossmann-like Domain"/>
    <property type="match status" value="1"/>
</dbReference>
<dbReference type="GO" id="GO:0016491">
    <property type="term" value="F:oxidoreductase activity"/>
    <property type="evidence" value="ECO:0007669"/>
    <property type="project" value="InterPro"/>
</dbReference>
<gene>
    <name evidence="3" type="ORF">SCE1572_02045</name>
</gene>
<evidence type="ECO:0000259" key="2">
    <source>
        <dbReference type="SMART" id="SM00829"/>
    </source>
</evidence>
<reference evidence="3 4" key="1">
    <citation type="journal article" date="2013" name="Sci. Rep.">
        <title>Extraordinary expansion of a Sorangium cellulosum genome from an alkaline milieu.</title>
        <authorList>
            <person name="Han K."/>
            <person name="Li Z.F."/>
            <person name="Peng R."/>
            <person name="Zhu L.P."/>
            <person name="Zhou T."/>
            <person name="Wang L.G."/>
            <person name="Li S.G."/>
            <person name="Zhang X.B."/>
            <person name="Hu W."/>
            <person name="Wu Z.H."/>
            <person name="Qin N."/>
            <person name="Li Y.Z."/>
        </authorList>
    </citation>
    <scope>NUCLEOTIDE SEQUENCE [LARGE SCALE GENOMIC DNA]</scope>
    <source>
        <strain evidence="3 4">So0157-2</strain>
    </source>
</reference>
<dbReference type="KEGG" id="scu:SCE1572_02045"/>
<dbReference type="SMART" id="SM00829">
    <property type="entry name" value="PKS_ER"/>
    <property type="match status" value="1"/>
</dbReference>
<dbReference type="InterPro" id="IPR036291">
    <property type="entry name" value="NAD(P)-bd_dom_sf"/>
</dbReference>
<dbReference type="Pfam" id="PF00107">
    <property type="entry name" value="ADH_zinc_N"/>
    <property type="match status" value="1"/>
</dbReference>
<dbReference type="HOGENOM" id="CLU_026673_3_4_7"/>
<dbReference type="Pfam" id="PF08240">
    <property type="entry name" value="ADH_N"/>
    <property type="match status" value="1"/>
</dbReference>
<accession>S4XN00</accession>
<dbReference type="SUPFAM" id="SSF51735">
    <property type="entry name" value="NAD(P)-binding Rossmann-fold domains"/>
    <property type="match status" value="1"/>
</dbReference>
<name>S4XN00_SORCE</name>
<proteinExistence type="predicted"/>
<dbReference type="EMBL" id="CP003969">
    <property type="protein sequence ID" value="AGP32053.1"/>
    <property type="molecule type" value="Genomic_DNA"/>
</dbReference>